<feature type="disulfide bond" evidence="5">
    <location>
        <begin position="281"/>
        <end position="292"/>
    </location>
</feature>
<organism evidence="8 9">
    <name type="scientific">Pristionchus entomophagus</name>
    <dbReference type="NCBI Taxonomy" id="358040"/>
    <lineage>
        <taxon>Eukaryota</taxon>
        <taxon>Metazoa</taxon>
        <taxon>Ecdysozoa</taxon>
        <taxon>Nematoda</taxon>
        <taxon>Chromadorea</taxon>
        <taxon>Rhabditida</taxon>
        <taxon>Rhabditina</taxon>
        <taxon>Diplogasteromorpha</taxon>
        <taxon>Diplogasteroidea</taxon>
        <taxon>Neodiplogasteridae</taxon>
        <taxon>Pristionchus</taxon>
    </lineage>
</organism>
<dbReference type="PANTHER" id="PTHR10605:SF65">
    <property type="entry name" value="GH20068P"/>
    <property type="match status" value="1"/>
</dbReference>
<feature type="binding site" evidence="4">
    <location>
        <position position="171"/>
    </location>
    <ligand>
        <name>3'-phosphoadenylyl sulfate</name>
        <dbReference type="ChEBI" id="CHEBI:58339"/>
    </ligand>
</feature>
<dbReference type="EMBL" id="BTSX01000002">
    <property type="protein sequence ID" value="GMS87164.1"/>
    <property type="molecule type" value="Genomic_DNA"/>
</dbReference>
<name>A0AAV5T0Q5_9BILA</name>
<keyword evidence="6" id="KW-0472">Membrane</keyword>
<keyword evidence="2" id="KW-0325">Glycoprotein</keyword>
<keyword evidence="6" id="KW-0812">Transmembrane</keyword>
<dbReference type="Proteomes" id="UP001432027">
    <property type="component" value="Unassembled WGS sequence"/>
</dbReference>
<dbReference type="InterPro" id="IPR037359">
    <property type="entry name" value="NST/OST"/>
</dbReference>
<evidence type="ECO:0000256" key="6">
    <source>
        <dbReference type="SAM" id="Phobius"/>
    </source>
</evidence>
<keyword evidence="6" id="KW-1133">Transmembrane helix</keyword>
<keyword evidence="1" id="KW-0808">Transferase</keyword>
<reference evidence="8" key="1">
    <citation type="submission" date="2023-10" db="EMBL/GenBank/DDBJ databases">
        <title>Genome assembly of Pristionchus species.</title>
        <authorList>
            <person name="Yoshida K."/>
            <person name="Sommer R.J."/>
        </authorList>
    </citation>
    <scope>NUCLEOTIDE SEQUENCE</scope>
    <source>
        <strain evidence="8">RS0144</strain>
    </source>
</reference>
<dbReference type="SUPFAM" id="SSF52540">
    <property type="entry name" value="P-loop containing nucleoside triphosphate hydrolases"/>
    <property type="match status" value="1"/>
</dbReference>
<gene>
    <name evidence="8" type="ORF">PENTCL1PPCAC_9339</name>
</gene>
<dbReference type="AlphaFoldDB" id="A0AAV5T0Q5"/>
<dbReference type="GO" id="GO:0008467">
    <property type="term" value="F:[heparan sulfate]-glucosamine 3-sulfotransferase activity"/>
    <property type="evidence" value="ECO:0007669"/>
    <property type="project" value="TreeGrafter"/>
</dbReference>
<feature type="active site" description="For sulfotransferase activity" evidence="3">
    <location>
        <position position="88"/>
    </location>
</feature>
<dbReference type="Gene3D" id="3.40.50.300">
    <property type="entry name" value="P-loop containing nucleotide triphosphate hydrolases"/>
    <property type="match status" value="1"/>
</dbReference>
<feature type="binding site" evidence="4">
    <location>
        <begin position="88"/>
        <end position="92"/>
    </location>
    <ligand>
        <name>3'-phosphoadenylyl sulfate</name>
        <dbReference type="ChEBI" id="CHEBI:58339"/>
    </ligand>
</feature>
<proteinExistence type="predicted"/>
<evidence type="ECO:0000313" key="9">
    <source>
        <dbReference type="Proteomes" id="UP001432027"/>
    </source>
</evidence>
<dbReference type="Pfam" id="PF00685">
    <property type="entry name" value="Sulfotransfer_1"/>
    <property type="match status" value="1"/>
</dbReference>
<dbReference type="PANTHER" id="PTHR10605">
    <property type="entry name" value="HEPARAN SULFATE SULFOTRANSFERASE"/>
    <property type="match status" value="1"/>
</dbReference>
<keyword evidence="9" id="KW-1185">Reference proteome</keyword>
<feature type="domain" description="Sulfotransferase" evidence="7">
    <location>
        <begin position="81"/>
        <end position="313"/>
    </location>
</feature>
<evidence type="ECO:0000256" key="4">
    <source>
        <dbReference type="PIRSR" id="PIRSR637359-2"/>
    </source>
</evidence>
<evidence type="ECO:0000256" key="5">
    <source>
        <dbReference type="PIRSR" id="PIRSR637359-3"/>
    </source>
</evidence>
<sequence length="334" mass="38409">RPITATFVYGWRCDMIAWCGRVAVLSIGSLCALALIATLPMFSFELSPDAGITSTQPLMMEAQSIRALAKTSPAKRHFPSALVIGVRKGGTRALLDALALHPRIKAARREVHYFDDEINFKKGTEWYLQQMPLSTEEMITIEKTPAYFTNRLVPERVHRMNPAMKIILIVREPVIRAISDFTQVYYNRLEMNKTLPEFSSLAFTREGRIGMTYKPVRNSIYELHLSPWLRLFPLKQILVLDGDAFAKDPLSQLRIAEEFLGISHLIQTDQLIFDPAKGFYCFRKAHLSKAKCLGRSKGRPHREIDNEVQRQLSKLLRPHNRAFFQMINRSFDWQ</sequence>
<evidence type="ECO:0000259" key="7">
    <source>
        <dbReference type="Pfam" id="PF00685"/>
    </source>
</evidence>
<feature type="binding site" evidence="4">
    <location>
        <begin position="297"/>
        <end position="301"/>
    </location>
    <ligand>
        <name>3'-phosphoadenylyl sulfate</name>
        <dbReference type="ChEBI" id="CHEBI:58339"/>
    </ligand>
</feature>
<comment type="caution">
    <text evidence="8">The sequence shown here is derived from an EMBL/GenBank/DDBJ whole genome shotgun (WGS) entry which is preliminary data.</text>
</comment>
<keyword evidence="5" id="KW-1015">Disulfide bond</keyword>
<dbReference type="InterPro" id="IPR000863">
    <property type="entry name" value="Sulfotransferase_dom"/>
</dbReference>
<protein>
    <recommendedName>
        <fullName evidence="7">Sulfotransferase domain-containing protein</fullName>
    </recommendedName>
</protein>
<accession>A0AAV5T0Q5</accession>
<feature type="transmembrane region" description="Helical" evidence="6">
    <location>
        <begin position="22"/>
        <end position="42"/>
    </location>
</feature>
<feature type="binding site" evidence="4">
    <location>
        <position position="179"/>
    </location>
    <ligand>
        <name>3'-phosphoadenylyl sulfate</name>
        <dbReference type="ChEBI" id="CHEBI:58339"/>
    </ligand>
</feature>
<evidence type="ECO:0000313" key="8">
    <source>
        <dbReference type="EMBL" id="GMS87164.1"/>
    </source>
</evidence>
<dbReference type="FunFam" id="3.40.50.300:FF:002997">
    <property type="entry name" value="Sulfotransferase"/>
    <property type="match status" value="1"/>
</dbReference>
<evidence type="ECO:0000256" key="1">
    <source>
        <dbReference type="ARBA" id="ARBA00022679"/>
    </source>
</evidence>
<evidence type="ECO:0000256" key="3">
    <source>
        <dbReference type="PIRSR" id="PIRSR637359-1"/>
    </source>
</evidence>
<feature type="binding site" evidence="4">
    <location>
        <position position="280"/>
    </location>
    <ligand>
        <name>3'-phosphoadenylyl sulfate</name>
        <dbReference type="ChEBI" id="CHEBI:58339"/>
    </ligand>
</feature>
<feature type="non-terminal residue" evidence="8">
    <location>
        <position position="1"/>
    </location>
</feature>
<dbReference type="InterPro" id="IPR027417">
    <property type="entry name" value="P-loop_NTPase"/>
</dbReference>
<evidence type="ECO:0000256" key="2">
    <source>
        <dbReference type="ARBA" id="ARBA00023180"/>
    </source>
</evidence>